<dbReference type="Gene3D" id="3.10.180.10">
    <property type="entry name" value="2,3-Dihydroxybiphenyl 1,2-Dioxygenase, domain 1"/>
    <property type="match status" value="1"/>
</dbReference>
<dbReference type="PATRIC" id="fig|362413.3.peg.455"/>
<evidence type="ECO:0000259" key="1">
    <source>
        <dbReference type="Pfam" id="PF06983"/>
    </source>
</evidence>
<dbReference type="Pfam" id="PF06983">
    <property type="entry name" value="3-dmu-9_3-mt"/>
    <property type="match status" value="1"/>
</dbReference>
<dbReference type="InterPro" id="IPR029068">
    <property type="entry name" value="Glyas_Bleomycin-R_OHBP_Dase"/>
</dbReference>
<dbReference type="AlphaFoldDB" id="A0A0Q0W1R6"/>
<dbReference type="GO" id="GO:0032259">
    <property type="term" value="P:methylation"/>
    <property type="evidence" value="ECO:0007669"/>
    <property type="project" value="UniProtKB-KW"/>
</dbReference>
<dbReference type="EMBL" id="JRLF01000010">
    <property type="protein sequence ID" value="KQB40581.1"/>
    <property type="molecule type" value="Genomic_DNA"/>
</dbReference>
<name>A0A0Q0W1R6_9FLAO</name>
<accession>A0A0Q0W1R6</accession>
<gene>
    <name evidence="2" type="ORF">RC62_476</name>
</gene>
<organism evidence="2 3">
    <name type="scientific">Flavobacterium aquidurense</name>
    <dbReference type="NCBI Taxonomy" id="362413"/>
    <lineage>
        <taxon>Bacteria</taxon>
        <taxon>Pseudomonadati</taxon>
        <taxon>Bacteroidota</taxon>
        <taxon>Flavobacteriia</taxon>
        <taxon>Flavobacteriales</taxon>
        <taxon>Flavobacteriaceae</taxon>
        <taxon>Flavobacterium</taxon>
    </lineage>
</organism>
<keyword evidence="2" id="KW-0808">Transferase</keyword>
<feature type="domain" description="PhnB-like" evidence="1">
    <location>
        <begin position="5"/>
        <end position="137"/>
    </location>
</feature>
<dbReference type="PANTHER" id="PTHR33990:SF1">
    <property type="entry name" value="PROTEIN YJDN"/>
    <property type="match status" value="1"/>
</dbReference>
<dbReference type="OrthoDB" id="9795306at2"/>
<dbReference type="Proteomes" id="UP000050443">
    <property type="component" value="Unassembled WGS sequence"/>
</dbReference>
<dbReference type="RefSeq" id="WP_055095098.1">
    <property type="nucleotide sequence ID" value="NZ_JRLF01000010.1"/>
</dbReference>
<reference evidence="2 3" key="1">
    <citation type="submission" date="2014-09" db="EMBL/GenBank/DDBJ databases">
        <title>Genome sequence of Flavobacterium aquidurense RC62.</title>
        <authorList>
            <person name="Kim J.F."/>
            <person name="Kwak M.-J."/>
        </authorList>
    </citation>
    <scope>NUCLEOTIDE SEQUENCE [LARGE SCALE GENOMIC DNA]</scope>
    <source>
        <strain evidence="2 3">RC62</strain>
    </source>
</reference>
<protein>
    <submittedName>
        <fullName evidence="2">3-demethylubiquinone-9 3-methyltransferase</fullName>
    </submittedName>
</protein>
<dbReference type="CDD" id="cd06588">
    <property type="entry name" value="PhnB_like"/>
    <property type="match status" value="1"/>
</dbReference>
<dbReference type="InterPro" id="IPR028973">
    <property type="entry name" value="PhnB-like"/>
</dbReference>
<dbReference type="STRING" id="362413.RC62_476"/>
<sequence>MATSVNPYLLFNGNCEEAFLFYKSVFGGEFPYIGKFKDAPAQEGEDPLSEEDANRIMHVSLPIGNTILMGSDSHPRYGKLGIGDNFSISINTESTEEADRIFNGLSAGGKVEMPMNKTFWGAYFGMFKDKFDINWMVNFDENQPNQ</sequence>
<dbReference type="SUPFAM" id="SSF54593">
    <property type="entry name" value="Glyoxalase/Bleomycin resistance protein/Dihydroxybiphenyl dioxygenase"/>
    <property type="match status" value="1"/>
</dbReference>
<keyword evidence="2" id="KW-0489">Methyltransferase</keyword>
<comment type="caution">
    <text evidence="2">The sequence shown here is derived from an EMBL/GenBank/DDBJ whole genome shotgun (WGS) entry which is preliminary data.</text>
</comment>
<proteinExistence type="predicted"/>
<dbReference type="PANTHER" id="PTHR33990">
    <property type="entry name" value="PROTEIN YJDN-RELATED"/>
    <property type="match status" value="1"/>
</dbReference>
<evidence type="ECO:0000313" key="3">
    <source>
        <dbReference type="Proteomes" id="UP000050443"/>
    </source>
</evidence>
<keyword evidence="2" id="KW-0830">Ubiquinone</keyword>
<dbReference type="GO" id="GO:0008168">
    <property type="term" value="F:methyltransferase activity"/>
    <property type="evidence" value="ECO:0007669"/>
    <property type="project" value="UniProtKB-KW"/>
</dbReference>
<evidence type="ECO:0000313" key="2">
    <source>
        <dbReference type="EMBL" id="KQB40581.1"/>
    </source>
</evidence>